<dbReference type="Proteomes" id="UP000683925">
    <property type="component" value="Unassembled WGS sequence"/>
</dbReference>
<dbReference type="EMBL" id="CAJJDP010000060">
    <property type="protein sequence ID" value="CAD8172912.1"/>
    <property type="molecule type" value="Genomic_DNA"/>
</dbReference>
<protein>
    <submittedName>
        <fullName evidence="1">Uncharacterized protein</fullName>
    </submittedName>
</protein>
<dbReference type="OMA" id="IPRECRG"/>
<dbReference type="GO" id="GO:0005759">
    <property type="term" value="C:mitochondrial matrix"/>
    <property type="evidence" value="ECO:0007669"/>
    <property type="project" value="InterPro"/>
</dbReference>
<sequence>MITKMPLRIARTLFPLNIPGSQISIPQSSIEINQLLQLTEKEKMFETITINSNPQICDQLKWNGFKFKDSEDQLRIELSKNVENVQILICFDFYNRQQSNETDVIDSQILQIQSSSEISLSSLQGTSSPFSIYLTKGNGIISCYECLAHNGKIKIEMISIIDDIEEHKQIPRECRGLEDYNGSNHLIDETIQQEMLNYLKTFEIDSELAQFVQHIQLQKEQVLNEINLKSKVILHD</sequence>
<evidence type="ECO:0000313" key="2">
    <source>
        <dbReference type="Proteomes" id="UP000683925"/>
    </source>
</evidence>
<name>A0A8S1VAW6_PAROT</name>
<dbReference type="AlphaFoldDB" id="A0A8S1VAW6"/>
<dbReference type="InterPro" id="IPR003428">
    <property type="entry name" value="MAM33"/>
</dbReference>
<keyword evidence="2" id="KW-1185">Reference proteome</keyword>
<organism evidence="1 2">
    <name type="scientific">Paramecium octaurelia</name>
    <dbReference type="NCBI Taxonomy" id="43137"/>
    <lineage>
        <taxon>Eukaryota</taxon>
        <taxon>Sar</taxon>
        <taxon>Alveolata</taxon>
        <taxon>Ciliophora</taxon>
        <taxon>Intramacronucleata</taxon>
        <taxon>Oligohymenophorea</taxon>
        <taxon>Peniculida</taxon>
        <taxon>Parameciidae</taxon>
        <taxon>Paramecium</taxon>
    </lineage>
</organism>
<reference evidence="1" key="1">
    <citation type="submission" date="2021-01" db="EMBL/GenBank/DDBJ databases">
        <authorList>
            <consortium name="Genoscope - CEA"/>
            <person name="William W."/>
        </authorList>
    </citation>
    <scope>NUCLEOTIDE SEQUENCE</scope>
</reference>
<dbReference type="Pfam" id="PF02330">
    <property type="entry name" value="MAM33"/>
    <property type="match status" value="1"/>
</dbReference>
<proteinExistence type="predicted"/>
<gene>
    <name evidence="1" type="ORF">POCTA_138.1.T0610048</name>
</gene>
<dbReference type="PANTHER" id="PTHR10826:SF1">
    <property type="entry name" value="COMPLEMENT COMPONENT 1 Q SUBCOMPONENT-BINDING PROTEIN, MITOCHONDRIAL"/>
    <property type="match status" value="1"/>
</dbReference>
<evidence type="ECO:0000313" key="1">
    <source>
        <dbReference type="EMBL" id="CAD8172912.1"/>
    </source>
</evidence>
<dbReference type="OrthoDB" id="307362at2759"/>
<comment type="caution">
    <text evidence="1">The sequence shown here is derived from an EMBL/GenBank/DDBJ whole genome shotgun (WGS) entry which is preliminary data.</text>
</comment>
<dbReference type="PANTHER" id="PTHR10826">
    <property type="entry name" value="COMPLEMENT COMPONENT 1"/>
    <property type="match status" value="1"/>
</dbReference>
<accession>A0A8S1VAW6</accession>
<dbReference type="FunFam" id="3.10.280.10:FF:000013">
    <property type="entry name" value="Uncharacterized protein"/>
    <property type="match status" value="1"/>
</dbReference>